<dbReference type="Gene3D" id="3.30.420.40">
    <property type="match status" value="1"/>
</dbReference>
<dbReference type="GO" id="GO:0005524">
    <property type="term" value="F:ATP binding"/>
    <property type="evidence" value="ECO:0007669"/>
    <property type="project" value="UniProtKB-KW"/>
</dbReference>
<organism evidence="4 5">
    <name type="scientific">Trichostrongylus colubriformis</name>
    <name type="common">Black scour worm</name>
    <dbReference type="NCBI Taxonomy" id="6319"/>
    <lineage>
        <taxon>Eukaryota</taxon>
        <taxon>Metazoa</taxon>
        <taxon>Ecdysozoa</taxon>
        <taxon>Nematoda</taxon>
        <taxon>Chromadorea</taxon>
        <taxon>Rhabditida</taxon>
        <taxon>Rhabditina</taxon>
        <taxon>Rhabditomorpha</taxon>
        <taxon>Strongyloidea</taxon>
        <taxon>Trichostrongylidae</taxon>
        <taxon>Trichostrongylus</taxon>
    </lineage>
</organism>
<dbReference type="InterPro" id="IPR013126">
    <property type="entry name" value="Hsp_70_fam"/>
</dbReference>
<proteinExistence type="inferred from homology"/>
<dbReference type="InterPro" id="IPR043129">
    <property type="entry name" value="ATPase_NBD"/>
</dbReference>
<reference evidence="4 5" key="1">
    <citation type="submission" date="2019-10" db="EMBL/GenBank/DDBJ databases">
        <title>Assembly and Annotation for the nematode Trichostrongylus colubriformis.</title>
        <authorList>
            <person name="Martin J."/>
        </authorList>
    </citation>
    <scope>NUCLEOTIDE SEQUENCE [LARGE SCALE GENOMIC DNA]</scope>
    <source>
        <strain evidence="4">G859</strain>
        <tissue evidence="4">Whole worm</tissue>
    </source>
</reference>
<evidence type="ECO:0000313" key="4">
    <source>
        <dbReference type="EMBL" id="KAK5977647.1"/>
    </source>
</evidence>
<dbReference type="PROSITE" id="PS00297">
    <property type="entry name" value="HSP70_1"/>
    <property type="match status" value="1"/>
</dbReference>
<keyword evidence="2" id="KW-0547">Nucleotide-binding</keyword>
<dbReference type="Pfam" id="PF00012">
    <property type="entry name" value="HSP70"/>
    <property type="match status" value="1"/>
</dbReference>
<dbReference type="EMBL" id="WIXE01010340">
    <property type="protein sequence ID" value="KAK5977647.1"/>
    <property type="molecule type" value="Genomic_DNA"/>
</dbReference>
<comment type="similarity">
    <text evidence="1">Belongs to the heat shock protein 70 family.</text>
</comment>
<dbReference type="SUPFAM" id="SSF53067">
    <property type="entry name" value="Actin-like ATPase domain"/>
    <property type="match status" value="1"/>
</dbReference>
<protein>
    <submittedName>
        <fullName evidence="4">Uncharacterized protein</fullName>
    </submittedName>
</protein>
<dbReference type="InterPro" id="IPR018181">
    <property type="entry name" value="Heat_shock_70_CS"/>
</dbReference>
<keyword evidence="3" id="KW-0067">ATP-binding</keyword>
<sequence length="63" mass="6718">MLIPTVRTFFNASASCSRLIARTTYLNGISQRLKSDAIRGAVIGIDLGTTNSCVAVMEGKQAK</sequence>
<accession>A0AAN8FF82</accession>
<gene>
    <name evidence="4" type="ORF">GCK32_013005</name>
</gene>
<dbReference type="GO" id="GO:0006950">
    <property type="term" value="P:response to stress"/>
    <property type="evidence" value="ECO:0007669"/>
    <property type="project" value="UniProtKB-ARBA"/>
</dbReference>
<feature type="non-terminal residue" evidence="4">
    <location>
        <position position="63"/>
    </location>
</feature>
<dbReference type="AlphaFoldDB" id="A0AAN8FF82"/>
<dbReference type="GO" id="GO:0140662">
    <property type="term" value="F:ATP-dependent protein folding chaperone"/>
    <property type="evidence" value="ECO:0007669"/>
    <property type="project" value="InterPro"/>
</dbReference>
<name>A0AAN8FF82_TRICO</name>
<evidence type="ECO:0000256" key="2">
    <source>
        <dbReference type="ARBA" id="ARBA00022741"/>
    </source>
</evidence>
<comment type="caution">
    <text evidence="4">The sequence shown here is derived from an EMBL/GenBank/DDBJ whole genome shotgun (WGS) entry which is preliminary data.</text>
</comment>
<keyword evidence="5" id="KW-1185">Reference proteome</keyword>
<evidence type="ECO:0000256" key="1">
    <source>
        <dbReference type="ARBA" id="ARBA00007381"/>
    </source>
</evidence>
<dbReference type="Proteomes" id="UP001331761">
    <property type="component" value="Unassembled WGS sequence"/>
</dbReference>
<evidence type="ECO:0000256" key="3">
    <source>
        <dbReference type="ARBA" id="ARBA00022840"/>
    </source>
</evidence>
<evidence type="ECO:0000313" key="5">
    <source>
        <dbReference type="Proteomes" id="UP001331761"/>
    </source>
</evidence>